<name>A0A7C9HCN3_9RHOB</name>
<dbReference type="Proteomes" id="UP000483078">
    <property type="component" value="Unassembled WGS sequence"/>
</dbReference>
<feature type="transmembrane region" description="Helical" evidence="1">
    <location>
        <begin position="144"/>
        <end position="162"/>
    </location>
</feature>
<accession>A0A7C9HCN3</accession>
<proteinExistence type="predicted"/>
<evidence type="ECO:0000256" key="1">
    <source>
        <dbReference type="SAM" id="Phobius"/>
    </source>
</evidence>
<feature type="transmembrane region" description="Helical" evidence="1">
    <location>
        <begin position="81"/>
        <end position="97"/>
    </location>
</feature>
<evidence type="ECO:0000313" key="3">
    <source>
        <dbReference type="Proteomes" id="UP000483078"/>
    </source>
</evidence>
<organism evidence="2 3">
    <name type="scientific">Sediminimonas qiaohouensis</name>
    <dbReference type="NCBI Taxonomy" id="552061"/>
    <lineage>
        <taxon>Bacteria</taxon>
        <taxon>Pseudomonadati</taxon>
        <taxon>Pseudomonadota</taxon>
        <taxon>Alphaproteobacteria</taxon>
        <taxon>Rhodobacterales</taxon>
        <taxon>Roseobacteraceae</taxon>
        <taxon>Sediminimonas</taxon>
    </lineage>
</organism>
<dbReference type="RefSeq" id="WP_273250214.1">
    <property type="nucleotide sequence ID" value="NZ_VENJ01000018.1"/>
</dbReference>
<dbReference type="AlphaFoldDB" id="A0A7C9HCN3"/>
<keyword evidence="1" id="KW-0472">Membrane</keyword>
<evidence type="ECO:0000313" key="2">
    <source>
        <dbReference type="EMBL" id="MTJ05425.1"/>
    </source>
</evidence>
<dbReference type="EMBL" id="VENJ01000018">
    <property type="protein sequence ID" value="MTJ05425.1"/>
    <property type="molecule type" value="Genomic_DNA"/>
</dbReference>
<sequence length="179" mass="19516">MMHSAATRLWLMRAAYVGLALVIFFFRLLPLDMTPPLWAGPDVLLALTFAWALRRPEYVPALSVALVMLLADLLFQRPPGLWAALAVLATGMMKSRARGLRDQTFAMEWLNVGIMIVALVLGYRLILSLAMVPQAPIGLTTIRAVMTVLIYPVVVAASALVFNVRKSAPGEVDATGQTP</sequence>
<protein>
    <submittedName>
        <fullName evidence="2">Rod shape-determining protein MreD</fullName>
    </submittedName>
</protein>
<comment type="caution">
    <text evidence="2">The sequence shown here is derived from an EMBL/GenBank/DDBJ whole genome shotgun (WGS) entry which is preliminary data.</text>
</comment>
<feature type="transmembrane region" description="Helical" evidence="1">
    <location>
        <begin position="109"/>
        <end position="132"/>
    </location>
</feature>
<gene>
    <name evidence="2" type="ORF">FH759_12130</name>
</gene>
<reference evidence="2 3" key="1">
    <citation type="submission" date="2019-06" db="EMBL/GenBank/DDBJ databases">
        <title>Enrichment of Autotrophic Halophilic Microorganisms from Red Sea Brine Pool Using Microbial Electrosynthesis System.</title>
        <authorList>
            <person name="Alqahtani M.F."/>
            <person name="Bajracharya S."/>
            <person name="Katuri K.P."/>
            <person name="Ali M."/>
            <person name="Saikaly P.E."/>
        </authorList>
    </citation>
    <scope>NUCLEOTIDE SEQUENCE [LARGE SCALE GENOMIC DNA]</scope>
    <source>
        <strain evidence="2">MES6</strain>
    </source>
</reference>
<keyword evidence="1" id="KW-0812">Transmembrane</keyword>
<feature type="transmembrane region" description="Helical" evidence="1">
    <location>
        <begin position="9"/>
        <end position="29"/>
    </location>
</feature>
<keyword evidence="1" id="KW-1133">Transmembrane helix</keyword>